<proteinExistence type="predicted"/>
<dbReference type="EMBL" id="CP002547">
    <property type="protein sequence ID" value="ADY54697.1"/>
    <property type="molecule type" value="Genomic_DNA"/>
</dbReference>
<dbReference type="KEGG" id="sgy:Sgly_0331"/>
<evidence type="ECO:0000313" key="1">
    <source>
        <dbReference type="EMBL" id="ADY54697.1"/>
    </source>
</evidence>
<accession>F0SXF1</accession>
<sequence>MSEFERLTKIWKDEGYPLSTGASGYYARSETGYPIHGNIVDRLAQYEDLGSPEEVAKLAKAKEEGRLIVLPVPIGGSIYVPFRYQDLDNNIDEGVEELHLSGYCKEGEREFYMTYDDSGTNDIEPCEVYITKEEAEQALKVKGAEQCR</sequence>
<dbReference type="STRING" id="645991.Sgly_0331"/>
<reference evidence="2" key="2">
    <citation type="submission" date="2011-02" db="EMBL/GenBank/DDBJ databases">
        <title>The complete genome of Syntrophobotulus glycolicus DSM 8271.</title>
        <authorList>
            <person name="Lucas S."/>
            <person name="Copeland A."/>
            <person name="Lapidus A."/>
            <person name="Bruce D."/>
            <person name="Goodwin L."/>
            <person name="Pitluck S."/>
            <person name="Kyrpides N."/>
            <person name="Mavromatis K."/>
            <person name="Pagani I."/>
            <person name="Ivanova N."/>
            <person name="Mikhailova N."/>
            <person name="Chertkov O."/>
            <person name="Held B."/>
            <person name="Detter J.C."/>
            <person name="Tapia R."/>
            <person name="Han C."/>
            <person name="Land M."/>
            <person name="Hauser L."/>
            <person name="Markowitz V."/>
            <person name="Cheng J.-F."/>
            <person name="Hugenholtz P."/>
            <person name="Woyke T."/>
            <person name="Wu D."/>
            <person name="Spring S."/>
            <person name="Schroeder M."/>
            <person name="Brambilla E."/>
            <person name="Klenk H.-P."/>
            <person name="Eisen J.A."/>
        </authorList>
    </citation>
    <scope>NUCLEOTIDE SEQUENCE [LARGE SCALE GENOMIC DNA]</scope>
    <source>
        <strain evidence="2">DSM 8271 / FlGlyR</strain>
    </source>
</reference>
<dbReference type="Proteomes" id="UP000007488">
    <property type="component" value="Chromosome"/>
</dbReference>
<reference evidence="1 2" key="1">
    <citation type="journal article" date="2011" name="Stand. Genomic Sci.">
        <title>Complete genome sequence of Syntrophobotulus glycolicus type strain (FlGlyR).</title>
        <authorList>
            <person name="Han C."/>
            <person name="Mwirichia R."/>
            <person name="Chertkov O."/>
            <person name="Held B."/>
            <person name="Lapidus A."/>
            <person name="Nolan M."/>
            <person name="Lucas S."/>
            <person name="Hammon N."/>
            <person name="Deshpande S."/>
            <person name="Cheng J.F."/>
            <person name="Tapia R."/>
            <person name="Goodwin L."/>
            <person name="Pitluck S."/>
            <person name="Huntemann M."/>
            <person name="Liolios K."/>
            <person name="Ivanova N."/>
            <person name="Pagani I."/>
            <person name="Mavromatis K."/>
            <person name="Ovchinikova G."/>
            <person name="Pati A."/>
            <person name="Chen A."/>
            <person name="Palaniappan K."/>
            <person name="Land M."/>
            <person name="Hauser L."/>
            <person name="Brambilla E.M."/>
            <person name="Rohde M."/>
            <person name="Spring S."/>
            <person name="Sikorski J."/>
            <person name="Goker M."/>
            <person name="Woyke T."/>
            <person name="Bristow J."/>
            <person name="Eisen J.A."/>
            <person name="Markowitz V."/>
            <person name="Hugenholtz P."/>
            <person name="Kyrpides N.C."/>
            <person name="Klenk H.P."/>
            <person name="Detter J.C."/>
        </authorList>
    </citation>
    <scope>NUCLEOTIDE SEQUENCE [LARGE SCALE GENOMIC DNA]</scope>
    <source>
        <strain evidence="2">DSM 8271 / FlGlyR</strain>
    </source>
</reference>
<dbReference type="RefSeq" id="WP_013623568.1">
    <property type="nucleotide sequence ID" value="NC_015172.1"/>
</dbReference>
<gene>
    <name evidence="1" type="ordered locus">Sgly_0331</name>
</gene>
<dbReference type="AlphaFoldDB" id="F0SXF1"/>
<organism evidence="1 2">
    <name type="scientific">Syntrophobotulus glycolicus (strain DSM 8271 / FlGlyR)</name>
    <dbReference type="NCBI Taxonomy" id="645991"/>
    <lineage>
        <taxon>Bacteria</taxon>
        <taxon>Bacillati</taxon>
        <taxon>Bacillota</taxon>
        <taxon>Clostridia</taxon>
        <taxon>Eubacteriales</taxon>
        <taxon>Desulfitobacteriaceae</taxon>
        <taxon>Syntrophobotulus</taxon>
    </lineage>
</organism>
<keyword evidence="2" id="KW-1185">Reference proteome</keyword>
<dbReference type="OrthoDB" id="413763at186801"/>
<protein>
    <submittedName>
        <fullName evidence="1">Uncharacterized protein</fullName>
    </submittedName>
</protein>
<name>F0SXF1_SYNGF</name>
<evidence type="ECO:0000313" key="2">
    <source>
        <dbReference type="Proteomes" id="UP000007488"/>
    </source>
</evidence>
<dbReference type="HOGENOM" id="CLU_1757914_0_0_9"/>